<proteinExistence type="inferred from homology"/>
<dbReference type="PROSITE" id="PS51462">
    <property type="entry name" value="NUDIX"/>
    <property type="match status" value="1"/>
</dbReference>
<evidence type="ECO:0000259" key="3">
    <source>
        <dbReference type="PROSITE" id="PS51462"/>
    </source>
</evidence>
<dbReference type="PANTHER" id="PTHR43736:SF5">
    <property type="entry name" value="NUDIX HYDROLASE DOMAIN-CONTAINING PROTEIN"/>
    <property type="match status" value="1"/>
</dbReference>
<gene>
    <name evidence="4" type="ORF">QBZ16_002396</name>
</gene>
<dbReference type="InterPro" id="IPR020084">
    <property type="entry name" value="NUDIX_hydrolase_CS"/>
</dbReference>
<keyword evidence="5" id="KW-1185">Reference proteome</keyword>
<keyword evidence="1 2" id="KW-0378">Hydrolase</keyword>
<evidence type="ECO:0000313" key="4">
    <source>
        <dbReference type="EMBL" id="KAK2080001.1"/>
    </source>
</evidence>
<name>A0AAD9IK82_PROWI</name>
<feature type="domain" description="Nudix hydrolase" evidence="3">
    <location>
        <begin position="11"/>
        <end position="145"/>
    </location>
</feature>
<comment type="similarity">
    <text evidence="2">Belongs to the Nudix hydrolase family.</text>
</comment>
<dbReference type="InterPro" id="IPR000086">
    <property type="entry name" value="NUDIX_hydrolase_dom"/>
</dbReference>
<dbReference type="PROSITE" id="PS00893">
    <property type="entry name" value="NUDIX_BOX"/>
    <property type="match status" value="1"/>
</dbReference>
<dbReference type="InterPro" id="IPR015797">
    <property type="entry name" value="NUDIX_hydrolase-like_dom_sf"/>
</dbReference>
<dbReference type="SUPFAM" id="SSF55811">
    <property type="entry name" value="Nudix"/>
    <property type="match status" value="1"/>
</dbReference>
<dbReference type="Gene3D" id="3.90.79.10">
    <property type="entry name" value="Nucleoside Triphosphate Pyrophosphohydrolase"/>
    <property type="match status" value="1"/>
</dbReference>
<organism evidence="4 5">
    <name type="scientific">Prototheca wickerhamii</name>
    <dbReference type="NCBI Taxonomy" id="3111"/>
    <lineage>
        <taxon>Eukaryota</taxon>
        <taxon>Viridiplantae</taxon>
        <taxon>Chlorophyta</taxon>
        <taxon>core chlorophytes</taxon>
        <taxon>Trebouxiophyceae</taxon>
        <taxon>Chlorellales</taxon>
        <taxon>Chlorellaceae</taxon>
        <taxon>Prototheca</taxon>
    </lineage>
</organism>
<dbReference type="PRINTS" id="PR00502">
    <property type="entry name" value="NUDIXFAMILY"/>
</dbReference>
<reference evidence="4" key="1">
    <citation type="submission" date="2021-01" db="EMBL/GenBank/DDBJ databases">
        <authorList>
            <person name="Eckstrom K.M.E."/>
        </authorList>
    </citation>
    <scope>NUCLEOTIDE SEQUENCE</scope>
    <source>
        <strain evidence="4">UVCC 0001</strain>
    </source>
</reference>
<evidence type="ECO:0000256" key="1">
    <source>
        <dbReference type="ARBA" id="ARBA00022801"/>
    </source>
</evidence>
<comment type="caution">
    <text evidence="4">The sequence shown here is derived from an EMBL/GenBank/DDBJ whole genome shotgun (WGS) entry which is preliminary data.</text>
</comment>
<dbReference type="EMBL" id="JASFZW010000002">
    <property type="protein sequence ID" value="KAK2080001.1"/>
    <property type="molecule type" value="Genomic_DNA"/>
</dbReference>
<dbReference type="AlphaFoldDB" id="A0AAD9IK82"/>
<sequence>MTGSYTYQYPRPGLTVDAVIVADGRRPEVLLIKRKNDPFAGSWALPGGFVDENETLDHAAARELEEETGLSAEQGLMTQVGAFGDPGRDPRGWCVSVAYAALVPANREVQGADDADEAKQWWPLDQLPKPLAFDHKLILRTAFRHLAGNPGPSSATVTALKQAAEALEGSWQQQ</sequence>
<accession>A0AAD9IK82</accession>
<dbReference type="PANTHER" id="PTHR43736">
    <property type="entry name" value="ADP-RIBOSE PYROPHOSPHATASE"/>
    <property type="match status" value="1"/>
</dbReference>
<dbReference type="Pfam" id="PF00293">
    <property type="entry name" value="NUDIX"/>
    <property type="match status" value="1"/>
</dbReference>
<dbReference type="InterPro" id="IPR020476">
    <property type="entry name" value="Nudix_hydrolase"/>
</dbReference>
<dbReference type="GO" id="GO:0016787">
    <property type="term" value="F:hydrolase activity"/>
    <property type="evidence" value="ECO:0007669"/>
    <property type="project" value="UniProtKB-KW"/>
</dbReference>
<dbReference type="CDD" id="cd18873">
    <property type="entry name" value="NUDIX_NadM_like"/>
    <property type="match status" value="1"/>
</dbReference>
<protein>
    <recommendedName>
        <fullName evidence="3">Nudix hydrolase domain-containing protein</fullName>
    </recommendedName>
</protein>
<dbReference type="Proteomes" id="UP001255856">
    <property type="component" value="Unassembled WGS sequence"/>
</dbReference>
<evidence type="ECO:0000256" key="2">
    <source>
        <dbReference type="RuleBase" id="RU003476"/>
    </source>
</evidence>
<evidence type="ECO:0000313" key="5">
    <source>
        <dbReference type="Proteomes" id="UP001255856"/>
    </source>
</evidence>